<dbReference type="AlphaFoldDB" id="A0A9P6VF26"/>
<dbReference type="PANTHER" id="PTHR32440:SF11">
    <property type="entry name" value="METALLOPHOSPHOESTERASE DOMAIN-CONTAINING PROTEIN"/>
    <property type="match status" value="1"/>
</dbReference>
<evidence type="ECO:0000313" key="3">
    <source>
        <dbReference type="Proteomes" id="UP000785200"/>
    </source>
</evidence>
<organism evidence="2 3">
    <name type="scientific">Hyphodiscus hymeniophilus</name>
    <dbReference type="NCBI Taxonomy" id="353542"/>
    <lineage>
        <taxon>Eukaryota</taxon>
        <taxon>Fungi</taxon>
        <taxon>Dikarya</taxon>
        <taxon>Ascomycota</taxon>
        <taxon>Pezizomycotina</taxon>
        <taxon>Leotiomycetes</taxon>
        <taxon>Helotiales</taxon>
        <taxon>Hyphodiscaceae</taxon>
        <taxon>Hyphodiscus</taxon>
    </lineage>
</organism>
<dbReference type="Proteomes" id="UP000785200">
    <property type="component" value="Unassembled WGS sequence"/>
</dbReference>
<name>A0A9P6VF26_9HELO</name>
<comment type="caution">
    <text evidence="2">The sequence shown here is derived from an EMBL/GenBank/DDBJ whole genome shotgun (WGS) entry which is preliminary data.</text>
</comment>
<dbReference type="PANTHER" id="PTHR32440">
    <property type="entry name" value="PHOSPHATASE DCR2-RELATED-RELATED"/>
    <property type="match status" value="1"/>
</dbReference>
<dbReference type="InterPro" id="IPR029052">
    <property type="entry name" value="Metallo-depent_PP-like"/>
</dbReference>
<evidence type="ECO:0000313" key="2">
    <source>
        <dbReference type="EMBL" id="KAG0646654.1"/>
    </source>
</evidence>
<dbReference type="SUPFAM" id="SSF56300">
    <property type="entry name" value="Metallo-dependent phosphatases"/>
    <property type="match status" value="1"/>
</dbReference>
<accession>A0A9P6VF26</accession>
<feature type="signal peptide" evidence="1">
    <location>
        <begin position="1"/>
        <end position="27"/>
    </location>
</feature>
<sequence>MMLLPNLIARFLATASLLAPKLTSRLAKPVLRLDCNDEFHLAIFSDLHYGEEEDGWGITQDVNSTRVMNNILDYEVPDFVILMRPLVERGLKWASTYGNHDSQYNLSRHALFDEESKNSVSYTQHASKTLGITNYYLPLYPSLSRSDCESPVAILWFFDSQGGAPFQADADSEEIPDWVTPDIVSWFVAERKVLAEKWGPLPSLAFVHIPPTAFLTV</sequence>
<dbReference type="EMBL" id="VNKQ01000015">
    <property type="protein sequence ID" value="KAG0646654.1"/>
    <property type="molecule type" value="Genomic_DNA"/>
</dbReference>
<proteinExistence type="predicted"/>
<feature type="chain" id="PRO_5040432040" evidence="1">
    <location>
        <begin position="28"/>
        <end position="217"/>
    </location>
</feature>
<keyword evidence="3" id="KW-1185">Reference proteome</keyword>
<reference evidence="2" key="1">
    <citation type="submission" date="2019-07" db="EMBL/GenBank/DDBJ databases">
        <title>Hyphodiscus hymeniophilus genome sequencing and assembly.</title>
        <authorList>
            <person name="Kramer G."/>
            <person name="Nodwell J."/>
        </authorList>
    </citation>
    <scope>NUCLEOTIDE SEQUENCE</scope>
    <source>
        <strain evidence="2">ATCC 34498</strain>
    </source>
</reference>
<protein>
    <submittedName>
        <fullName evidence="2">Inactive purple acid phosphatase 16</fullName>
    </submittedName>
</protein>
<keyword evidence="1" id="KW-0732">Signal</keyword>
<dbReference type="GO" id="GO:0005737">
    <property type="term" value="C:cytoplasm"/>
    <property type="evidence" value="ECO:0007669"/>
    <property type="project" value="TreeGrafter"/>
</dbReference>
<dbReference type="OrthoDB" id="783096at2759"/>
<gene>
    <name evidence="2" type="ORF">D0Z07_7442</name>
</gene>
<dbReference type="GO" id="GO:0016788">
    <property type="term" value="F:hydrolase activity, acting on ester bonds"/>
    <property type="evidence" value="ECO:0007669"/>
    <property type="project" value="TreeGrafter"/>
</dbReference>
<evidence type="ECO:0000256" key="1">
    <source>
        <dbReference type="SAM" id="SignalP"/>
    </source>
</evidence>